<feature type="compositionally biased region" description="Basic and acidic residues" evidence="1">
    <location>
        <begin position="530"/>
        <end position="571"/>
    </location>
</feature>
<feature type="compositionally biased region" description="Basic and acidic residues" evidence="1">
    <location>
        <begin position="1232"/>
        <end position="1246"/>
    </location>
</feature>
<dbReference type="PANTHER" id="PTHR34837">
    <property type="entry name" value="OS05G0595500 PROTEIN"/>
    <property type="match status" value="1"/>
</dbReference>
<evidence type="ECO:0000313" key="2">
    <source>
        <dbReference type="EMBL" id="PSS11306.1"/>
    </source>
</evidence>
<organism evidence="2 3">
    <name type="scientific">Actinidia chinensis var. chinensis</name>
    <name type="common">Chinese soft-hair kiwi</name>
    <dbReference type="NCBI Taxonomy" id="1590841"/>
    <lineage>
        <taxon>Eukaryota</taxon>
        <taxon>Viridiplantae</taxon>
        <taxon>Streptophyta</taxon>
        <taxon>Embryophyta</taxon>
        <taxon>Tracheophyta</taxon>
        <taxon>Spermatophyta</taxon>
        <taxon>Magnoliopsida</taxon>
        <taxon>eudicotyledons</taxon>
        <taxon>Gunneridae</taxon>
        <taxon>Pentapetalae</taxon>
        <taxon>asterids</taxon>
        <taxon>Ericales</taxon>
        <taxon>Actinidiaceae</taxon>
        <taxon>Actinidia</taxon>
    </lineage>
</organism>
<feature type="compositionally biased region" description="Basic and acidic residues" evidence="1">
    <location>
        <begin position="16"/>
        <end position="56"/>
    </location>
</feature>
<dbReference type="Proteomes" id="UP000241394">
    <property type="component" value="Chromosome LG14"/>
</dbReference>
<feature type="region of interest" description="Disordered" evidence="1">
    <location>
        <begin position="944"/>
        <end position="1007"/>
    </location>
</feature>
<feature type="compositionally biased region" description="Polar residues" evidence="1">
    <location>
        <begin position="997"/>
        <end position="1007"/>
    </location>
</feature>
<comment type="caution">
    <text evidence="2">The sequence shown here is derived from an EMBL/GenBank/DDBJ whole genome shotgun (WGS) entry which is preliminary data.</text>
</comment>
<evidence type="ECO:0000313" key="3">
    <source>
        <dbReference type="Proteomes" id="UP000241394"/>
    </source>
</evidence>
<reference evidence="2 3" key="1">
    <citation type="submission" date="2017-07" db="EMBL/GenBank/DDBJ databases">
        <title>An improved, manually edited Actinidia chinensis var. chinensis (kiwifruit) genome highlights the challenges associated with draft genomes and gene prediction in plants.</title>
        <authorList>
            <person name="Pilkington S."/>
            <person name="Crowhurst R."/>
            <person name="Hilario E."/>
            <person name="Nardozza S."/>
            <person name="Fraser L."/>
            <person name="Peng Y."/>
            <person name="Gunaseelan K."/>
            <person name="Simpson R."/>
            <person name="Tahir J."/>
            <person name="Deroles S."/>
            <person name="Templeton K."/>
            <person name="Luo Z."/>
            <person name="Davy M."/>
            <person name="Cheng C."/>
            <person name="Mcneilage M."/>
            <person name="Scaglione D."/>
            <person name="Liu Y."/>
            <person name="Zhang Q."/>
            <person name="Datson P."/>
            <person name="De Silva N."/>
            <person name="Gardiner S."/>
            <person name="Bassett H."/>
            <person name="Chagne D."/>
            <person name="Mccallum J."/>
            <person name="Dzierzon H."/>
            <person name="Deng C."/>
            <person name="Wang Y.-Y."/>
            <person name="Barron N."/>
            <person name="Manako K."/>
            <person name="Bowen J."/>
            <person name="Foster T."/>
            <person name="Erridge Z."/>
            <person name="Tiffin H."/>
            <person name="Waite C."/>
            <person name="Davies K."/>
            <person name="Grierson E."/>
            <person name="Laing W."/>
            <person name="Kirk R."/>
            <person name="Chen X."/>
            <person name="Wood M."/>
            <person name="Montefiori M."/>
            <person name="Brummell D."/>
            <person name="Schwinn K."/>
            <person name="Catanach A."/>
            <person name="Fullerton C."/>
            <person name="Li D."/>
            <person name="Meiyalaghan S."/>
            <person name="Nieuwenhuizen N."/>
            <person name="Read N."/>
            <person name="Prakash R."/>
            <person name="Hunter D."/>
            <person name="Zhang H."/>
            <person name="Mckenzie M."/>
            <person name="Knabel M."/>
            <person name="Harris A."/>
            <person name="Allan A."/>
            <person name="Chen A."/>
            <person name="Janssen B."/>
            <person name="Plunkett B."/>
            <person name="Dwamena C."/>
            <person name="Voogd C."/>
            <person name="Leif D."/>
            <person name="Lafferty D."/>
            <person name="Souleyre E."/>
            <person name="Varkonyi-Gasic E."/>
            <person name="Gambi F."/>
            <person name="Hanley J."/>
            <person name="Yao J.-L."/>
            <person name="Cheung J."/>
            <person name="David K."/>
            <person name="Warren B."/>
            <person name="Marsh K."/>
            <person name="Snowden K."/>
            <person name="Lin-Wang K."/>
            <person name="Brian L."/>
            <person name="Martinez-Sanchez M."/>
            <person name="Wang M."/>
            <person name="Ileperuma N."/>
            <person name="Macnee N."/>
            <person name="Campin R."/>
            <person name="Mcatee P."/>
            <person name="Drummond R."/>
            <person name="Espley R."/>
            <person name="Ireland H."/>
            <person name="Wu R."/>
            <person name="Atkinson R."/>
            <person name="Karunairetnam S."/>
            <person name="Bulley S."/>
            <person name="Chunkath S."/>
            <person name="Hanley Z."/>
            <person name="Storey R."/>
            <person name="Thrimawithana A."/>
            <person name="Thomson S."/>
            <person name="David C."/>
            <person name="Testolin R."/>
        </authorList>
    </citation>
    <scope>NUCLEOTIDE SEQUENCE [LARGE SCALE GENOMIC DNA]</scope>
    <source>
        <strain evidence="3">cv. Red5</strain>
        <tissue evidence="2">Young leaf</tissue>
    </source>
</reference>
<dbReference type="STRING" id="1590841.A0A2R6QN06"/>
<protein>
    <submittedName>
        <fullName evidence="2">Uncharacterized protein</fullName>
    </submittedName>
</protein>
<feature type="compositionally biased region" description="Basic and acidic residues" evidence="1">
    <location>
        <begin position="248"/>
        <end position="509"/>
    </location>
</feature>
<dbReference type="OMA" id="IQEPDHY"/>
<proteinExistence type="predicted"/>
<feature type="region of interest" description="Disordered" evidence="1">
    <location>
        <begin position="1"/>
        <end position="815"/>
    </location>
</feature>
<feature type="compositionally biased region" description="Polar residues" evidence="1">
    <location>
        <begin position="944"/>
        <end position="963"/>
    </location>
</feature>
<dbReference type="EMBL" id="NKQK01000014">
    <property type="protein sequence ID" value="PSS11306.1"/>
    <property type="molecule type" value="Genomic_DNA"/>
</dbReference>
<feature type="region of interest" description="Disordered" evidence="1">
    <location>
        <begin position="1232"/>
        <end position="1277"/>
    </location>
</feature>
<feature type="compositionally biased region" description="Basic and acidic residues" evidence="1">
    <location>
        <begin position="661"/>
        <end position="673"/>
    </location>
</feature>
<gene>
    <name evidence="2" type="ORF">CEY00_Acc15580</name>
</gene>
<feature type="compositionally biased region" description="Basic and acidic residues" evidence="1">
    <location>
        <begin position="226"/>
        <end position="241"/>
    </location>
</feature>
<sequence length="1318" mass="149124">MPRSSRHKSHKHSKNSSRDDREHSESEEDVKMKDRNGKEEGSVRVSKDSGSIEKRKLSLGKDPSVHSNGGTAEEYVASKRRKEKADVDADRWNGGGDERGHGATATKEVKGETSRIDADKNPKLKAVGESKSKSCRRHESGSEKKDDNVGEREETKSTIRVDSKRKSEKVSGQKEVQQSKDLKESKDRERGLEREKKIHDIKRETESTVDDELVRKKGSHLADCGEEQKGKRGREKNEGSKDGFQNPELEKEPEKRMRRKRDDSSDKDKYQDDVKENADGRLPSRGERSKDGRYKDEKHKDGSYGDKHREDGDRGTKHRDDMYREDAERESKHRDVKFREECERDYRHRDNKYREDRERDNRYKDDKYHEDGSRDNRPRDAKYLEDGDKDIRHREAKYREGGDRDNRHREDNCHEGGDKDSSHRDDKYHDDGEREKRRRDDRYLEDGNRNSKPTEEKNWEDIDRDSRYREGMQRDDKAKDKRLRDANYWDERSSRDRTSDKSNIKHLRGESAATELHHRKSSNRDGSPIFDERNSLYKDGKGRRRTSDKEDYGEIRSQSTKEQHSEAEKKSFSSARVELVSDRGRSNLRNTDVEPALNNSRRRGSPSTSSHAVKDHYRLAKQQESEYRDYGHEEGTRHNSTSRKEYVSVSGVTEKASLSRPIEKSLQKDDSHLGEVSAARRTREDASLQVVDKSPSSANTERRHLSRSNVRRNLDIEDSGQRSGGSRDARAHSGREGRGFRELPTDTLPCDELSQADGDNLSVSSPFSRTNHLSSNSRTLLPPPPSFRMGSESPQVLGSFEDDNRGKPSSRHRRIGDLGMGRVQSSAWRGVPNWPPPVANGFIPFQHGPPPTGFHPVMQQFPSPPMFSVRPSMELNQSGIPYHVPDGDRFSGRGRPLGWRTPMDDSCPPPLHGWGTNNAVFGDDPHVYGRLNWDHNRSLTSGRVWETSSGSKGHNCGASTELPSSPKKDDYSTCGPEDEVWSGKSGLQPQNDKKQSSAEVQSINIDQSSNALERNILEAPKTIPEEIPNLSRKDDTHLSHLYLSMLDISLDLTQPELYSQYTNLMGMDQNTLSEEDNYKFILTEEAIDATAKISTKATSASLFPSMDDSVLQKAMSLYKNLREEVWAISRDKILFSNAEILKSATTLNQDRTGSNDKPAEAVPNCDQPEVVRVASASNEVKMEVSLEDTNDMIDEPVLADSQENSEVAIAALNEVKMELDLVPNKGTLDSIVEEKSSSPENVDRSDANSPGKTEEVNGASDSKGNCSAANDEGQKSHDAKSGVLLFSDMSAEACEAVMPVESGSVNLNRIHQSPESTH</sequence>
<dbReference type="Gramene" id="PSS11306">
    <property type="protein sequence ID" value="PSS11306"/>
    <property type="gene ID" value="CEY00_Acc15580"/>
</dbReference>
<feature type="compositionally biased region" description="Basic and acidic residues" evidence="1">
    <location>
        <begin position="612"/>
        <end position="646"/>
    </location>
</feature>
<dbReference type="FunCoup" id="A0A2R6QN06">
    <property type="interactions" value="2501"/>
</dbReference>
<feature type="compositionally biased region" description="Basic and acidic residues" evidence="1">
    <location>
        <begin position="725"/>
        <end position="744"/>
    </location>
</feature>
<keyword evidence="3" id="KW-1185">Reference proteome</keyword>
<feature type="compositionally biased region" description="Polar residues" evidence="1">
    <location>
        <begin position="761"/>
        <end position="779"/>
    </location>
</feature>
<feature type="compositionally biased region" description="Polar residues" evidence="1">
    <location>
        <begin position="1259"/>
        <end position="1268"/>
    </location>
</feature>
<dbReference type="InParanoid" id="A0A2R6QN06"/>
<dbReference type="OrthoDB" id="1938945at2759"/>
<feature type="compositionally biased region" description="Basic and acidic residues" evidence="1">
    <location>
        <begin position="83"/>
        <end position="206"/>
    </location>
</feature>
<evidence type="ECO:0000256" key="1">
    <source>
        <dbReference type="SAM" id="MobiDB-lite"/>
    </source>
</evidence>
<feature type="compositionally biased region" description="Basic residues" evidence="1">
    <location>
        <begin position="1"/>
        <end position="15"/>
    </location>
</feature>
<dbReference type="PANTHER" id="PTHR34837:SF1">
    <property type="entry name" value="LOW PROTEIN: ZINC FINGER CCCH DOMAIN PROTEIN"/>
    <property type="match status" value="1"/>
</dbReference>
<name>A0A2R6QN06_ACTCC</name>
<accession>A0A2R6QN06</accession>
<reference evidence="3" key="2">
    <citation type="journal article" date="2018" name="BMC Genomics">
        <title>A manually annotated Actinidia chinensis var. chinensis (kiwifruit) genome highlights the challenges associated with draft genomes and gene prediction in plants.</title>
        <authorList>
            <person name="Pilkington S.M."/>
            <person name="Crowhurst R."/>
            <person name="Hilario E."/>
            <person name="Nardozza S."/>
            <person name="Fraser L."/>
            <person name="Peng Y."/>
            <person name="Gunaseelan K."/>
            <person name="Simpson R."/>
            <person name="Tahir J."/>
            <person name="Deroles S.C."/>
            <person name="Templeton K."/>
            <person name="Luo Z."/>
            <person name="Davy M."/>
            <person name="Cheng C."/>
            <person name="McNeilage M."/>
            <person name="Scaglione D."/>
            <person name="Liu Y."/>
            <person name="Zhang Q."/>
            <person name="Datson P."/>
            <person name="De Silva N."/>
            <person name="Gardiner S.E."/>
            <person name="Bassett H."/>
            <person name="Chagne D."/>
            <person name="McCallum J."/>
            <person name="Dzierzon H."/>
            <person name="Deng C."/>
            <person name="Wang Y.Y."/>
            <person name="Barron L."/>
            <person name="Manako K."/>
            <person name="Bowen J."/>
            <person name="Foster T.M."/>
            <person name="Erridge Z.A."/>
            <person name="Tiffin H."/>
            <person name="Waite C.N."/>
            <person name="Davies K.M."/>
            <person name="Grierson E.P."/>
            <person name="Laing W.A."/>
            <person name="Kirk R."/>
            <person name="Chen X."/>
            <person name="Wood M."/>
            <person name="Montefiori M."/>
            <person name="Brummell D.A."/>
            <person name="Schwinn K.E."/>
            <person name="Catanach A."/>
            <person name="Fullerton C."/>
            <person name="Li D."/>
            <person name="Meiyalaghan S."/>
            <person name="Nieuwenhuizen N."/>
            <person name="Read N."/>
            <person name="Prakash R."/>
            <person name="Hunter D."/>
            <person name="Zhang H."/>
            <person name="McKenzie M."/>
            <person name="Knabel M."/>
            <person name="Harris A."/>
            <person name="Allan A.C."/>
            <person name="Gleave A."/>
            <person name="Chen A."/>
            <person name="Janssen B.J."/>
            <person name="Plunkett B."/>
            <person name="Ampomah-Dwamena C."/>
            <person name="Voogd C."/>
            <person name="Leif D."/>
            <person name="Lafferty D."/>
            <person name="Souleyre E.J.F."/>
            <person name="Varkonyi-Gasic E."/>
            <person name="Gambi F."/>
            <person name="Hanley J."/>
            <person name="Yao J.L."/>
            <person name="Cheung J."/>
            <person name="David K.M."/>
            <person name="Warren B."/>
            <person name="Marsh K."/>
            <person name="Snowden K.C."/>
            <person name="Lin-Wang K."/>
            <person name="Brian L."/>
            <person name="Martinez-Sanchez M."/>
            <person name="Wang M."/>
            <person name="Ileperuma N."/>
            <person name="Macnee N."/>
            <person name="Campin R."/>
            <person name="McAtee P."/>
            <person name="Drummond R.S.M."/>
            <person name="Espley R.V."/>
            <person name="Ireland H.S."/>
            <person name="Wu R."/>
            <person name="Atkinson R.G."/>
            <person name="Karunairetnam S."/>
            <person name="Bulley S."/>
            <person name="Chunkath S."/>
            <person name="Hanley Z."/>
            <person name="Storey R."/>
            <person name="Thrimawithana A.H."/>
            <person name="Thomson S."/>
            <person name="David C."/>
            <person name="Testolin R."/>
            <person name="Huang H."/>
            <person name="Hellens R.P."/>
            <person name="Schaffer R.J."/>
        </authorList>
    </citation>
    <scope>NUCLEOTIDE SEQUENCE [LARGE SCALE GENOMIC DNA]</scope>
    <source>
        <strain evidence="3">cv. Red5</strain>
    </source>
</reference>